<dbReference type="CDD" id="cd01948">
    <property type="entry name" value="EAL"/>
    <property type="match status" value="1"/>
</dbReference>
<feature type="transmembrane region" description="Helical" evidence="1">
    <location>
        <begin position="178"/>
        <end position="200"/>
    </location>
</feature>
<evidence type="ECO:0000313" key="4">
    <source>
        <dbReference type="EMBL" id="BAH34984.1"/>
    </source>
</evidence>
<dbReference type="PROSITE" id="PS50887">
    <property type="entry name" value="GGDEF"/>
    <property type="match status" value="1"/>
</dbReference>
<dbReference type="InterPro" id="IPR052155">
    <property type="entry name" value="Biofilm_reg_signaling"/>
</dbReference>
<dbReference type="PANTHER" id="PTHR44757:SF2">
    <property type="entry name" value="BIOFILM ARCHITECTURE MAINTENANCE PROTEIN MBAA"/>
    <property type="match status" value="1"/>
</dbReference>
<feature type="transmembrane region" description="Helical" evidence="1">
    <location>
        <begin position="155"/>
        <end position="172"/>
    </location>
</feature>
<dbReference type="InterPro" id="IPR035919">
    <property type="entry name" value="EAL_sf"/>
</dbReference>
<feature type="transmembrane region" description="Helical" evidence="1">
    <location>
        <begin position="97"/>
        <end position="122"/>
    </location>
</feature>
<dbReference type="CDD" id="cd01949">
    <property type="entry name" value="GGDEF"/>
    <property type="match status" value="1"/>
</dbReference>
<evidence type="ECO:0000256" key="1">
    <source>
        <dbReference type="SAM" id="Phobius"/>
    </source>
</evidence>
<keyword evidence="1" id="KW-0812">Transmembrane</keyword>
<dbReference type="Pfam" id="PF00563">
    <property type="entry name" value="EAL"/>
    <property type="match status" value="1"/>
</dbReference>
<dbReference type="AlphaFoldDB" id="C1A2Z9"/>
<keyword evidence="1" id="KW-0472">Membrane</keyword>
<accession>C1A2Z9</accession>
<evidence type="ECO:0000313" key="5">
    <source>
        <dbReference type="Proteomes" id="UP000002204"/>
    </source>
</evidence>
<dbReference type="InterPro" id="IPR001633">
    <property type="entry name" value="EAL_dom"/>
</dbReference>
<dbReference type="Pfam" id="PF00990">
    <property type="entry name" value="GGDEF"/>
    <property type="match status" value="1"/>
</dbReference>
<dbReference type="eggNOG" id="COG5001">
    <property type="taxonomic scope" value="Bacteria"/>
</dbReference>
<dbReference type="HOGENOM" id="CLU_000445_70_49_11"/>
<reference evidence="5" key="1">
    <citation type="submission" date="2005-03" db="EMBL/GenBank/DDBJ databases">
        <title>Comparison of the complete genome sequences of Rhodococcus erythropolis PR4 and Rhodococcus opacus B4.</title>
        <authorList>
            <person name="Takarada H."/>
            <person name="Sekine M."/>
            <person name="Hosoyama A."/>
            <person name="Yamada R."/>
            <person name="Fujisawa T."/>
            <person name="Omata S."/>
            <person name="Shimizu A."/>
            <person name="Tsukatani N."/>
            <person name="Tanikawa S."/>
            <person name="Fujita N."/>
            <person name="Harayama S."/>
        </authorList>
    </citation>
    <scope>NUCLEOTIDE SEQUENCE [LARGE SCALE GENOMIC DNA]</scope>
    <source>
        <strain evidence="5">PR4 / NBRC 100887</strain>
    </source>
</reference>
<organism evidence="4 5">
    <name type="scientific">Rhodococcus erythropolis (strain PR4 / NBRC 100887)</name>
    <dbReference type="NCBI Taxonomy" id="234621"/>
    <lineage>
        <taxon>Bacteria</taxon>
        <taxon>Bacillati</taxon>
        <taxon>Actinomycetota</taxon>
        <taxon>Actinomycetes</taxon>
        <taxon>Mycobacteriales</taxon>
        <taxon>Nocardiaceae</taxon>
        <taxon>Rhodococcus</taxon>
        <taxon>Rhodococcus erythropolis group</taxon>
    </lineage>
</organism>
<sequence length="768" mass="82839">MMSVLSLLQPHQRERLTPAQRDDVTREQIAVTFGVLPWAAAVHLVVTLGLTLYVIPPDSGPLPRLWPFLSGVIGLVGMCVGLAIHFNLIAPTYRMSYAFLIVEFAVVGILYSSLALVLYPILDDSGDLILTAASASITGAGAVATAMLRIVGLTWVLSNLVILGVAFWLQPGPEFERILIGLIVYGAALIGGTIVVSGNLESRYRAELRAASERSVVQMLLEDFEGNAGDFVWETDQKGKFNRIPTRLASEAGLDSAELQGTAWQDLFMELGTLRIPGGIDALMELQKARHTKTAFVDVLVPVRVHGEIRWWQISGRPRPGRTPDEFVWRGVGSDVTEVKLQSDEIVRMGRVDALTGMPNRHSFWTELERLLRDPYTSESGLALAMLDLDNFKSVNDTLGHTVGDAVLREVADRLSEAGGMSQLFARLGGDEFAILFTDMGDSSQVRTLLGRYIETLHEPITVAGTRLEIGCSIGYYLPAELPSSADEMMGAADLALFAAKESGRGAVREYRDSMKSVADRRARLLEDLGNTVAEKDLELELLPRIDVLSREIVAVEVRVVWHNARLGAVTSAEFMSVADDTGLAYSLGTTVFELACEAASRLPDHLRVAVAVSTRQLESEAFIEAVGDSLRRSDARAGQFELQLDESSVITDQSRAALHAIAEMGVSLTVDEFGAGFSSLASLSGLPFTRVRIERSISGAAPGGRPILEALVDLVDALGMEVVVSGVDSEEQLKAVAAAGVRTVQGRAAGEVMSVQAVALATAGRRG</sequence>
<dbReference type="KEGG" id="rer:RER_42760"/>
<dbReference type="InterPro" id="IPR000160">
    <property type="entry name" value="GGDEF_dom"/>
</dbReference>
<name>C1A2Z9_RHOE4</name>
<dbReference type="SUPFAM" id="SSF141868">
    <property type="entry name" value="EAL domain-like"/>
    <property type="match status" value="1"/>
</dbReference>
<reference evidence="4 5" key="2">
    <citation type="journal article" date="2006" name="Environ. Microbiol.">
        <title>Sequence analysis of three plasmids harboured in Rhodococcus erythropolis strain PR4.</title>
        <authorList>
            <person name="Sekine M."/>
            <person name="Tanikawa S."/>
            <person name="Omata S."/>
            <person name="Saito M."/>
            <person name="Fujisawa T."/>
            <person name="Tsukatani N."/>
            <person name="Tajima T."/>
            <person name="Sekigawa T."/>
            <person name="Kosugi H."/>
            <person name="Matsuo Y."/>
            <person name="Nishiko R."/>
            <person name="Imamura K."/>
            <person name="Ito M."/>
            <person name="Narita H."/>
            <person name="Tago S."/>
            <person name="Fujita N."/>
            <person name="Harayama S."/>
        </authorList>
    </citation>
    <scope>NUCLEOTIDE SEQUENCE [LARGE SCALE GENOMIC DNA]</scope>
    <source>
        <strain evidence="5">PR4 / NBRC 100887</strain>
    </source>
</reference>
<dbReference type="PROSITE" id="PS50883">
    <property type="entry name" value="EAL"/>
    <property type="match status" value="1"/>
</dbReference>
<feature type="transmembrane region" description="Helical" evidence="1">
    <location>
        <begin position="29"/>
        <end position="55"/>
    </location>
</feature>
<dbReference type="SMART" id="SM00052">
    <property type="entry name" value="EAL"/>
    <property type="match status" value="1"/>
</dbReference>
<proteinExistence type="predicted"/>
<protein>
    <submittedName>
        <fullName evidence="4">Conserved hypothetical membrane protein</fullName>
    </submittedName>
</protein>
<feature type="domain" description="GGDEF" evidence="3">
    <location>
        <begin position="380"/>
        <end position="513"/>
    </location>
</feature>
<dbReference type="InterPro" id="IPR035965">
    <property type="entry name" value="PAS-like_dom_sf"/>
</dbReference>
<dbReference type="NCBIfam" id="TIGR00254">
    <property type="entry name" value="GGDEF"/>
    <property type="match status" value="1"/>
</dbReference>
<dbReference type="SUPFAM" id="SSF55073">
    <property type="entry name" value="Nucleotide cyclase"/>
    <property type="match status" value="1"/>
</dbReference>
<evidence type="ECO:0000259" key="2">
    <source>
        <dbReference type="PROSITE" id="PS50883"/>
    </source>
</evidence>
<dbReference type="InterPro" id="IPR029787">
    <property type="entry name" value="Nucleotide_cyclase"/>
</dbReference>
<feature type="domain" description="EAL" evidence="2">
    <location>
        <begin position="522"/>
        <end position="767"/>
    </location>
</feature>
<dbReference type="PANTHER" id="PTHR44757">
    <property type="entry name" value="DIGUANYLATE CYCLASE DGCP"/>
    <property type="match status" value="1"/>
</dbReference>
<dbReference type="SMART" id="SM00267">
    <property type="entry name" value="GGDEF"/>
    <property type="match status" value="1"/>
</dbReference>
<keyword evidence="1" id="KW-1133">Transmembrane helix</keyword>
<feature type="transmembrane region" description="Helical" evidence="1">
    <location>
        <begin position="67"/>
        <end position="90"/>
    </location>
</feature>
<dbReference type="EMBL" id="AP008957">
    <property type="protein sequence ID" value="BAH34984.1"/>
    <property type="molecule type" value="Genomic_DNA"/>
</dbReference>
<dbReference type="Gene3D" id="3.20.20.450">
    <property type="entry name" value="EAL domain"/>
    <property type="match status" value="1"/>
</dbReference>
<dbReference type="SUPFAM" id="SSF55785">
    <property type="entry name" value="PYP-like sensor domain (PAS domain)"/>
    <property type="match status" value="1"/>
</dbReference>
<gene>
    <name evidence="4" type="ordered locus">RER_42760</name>
</gene>
<dbReference type="Proteomes" id="UP000002204">
    <property type="component" value="Chromosome"/>
</dbReference>
<evidence type="ECO:0000259" key="3">
    <source>
        <dbReference type="PROSITE" id="PS50887"/>
    </source>
</evidence>
<dbReference type="InterPro" id="IPR043128">
    <property type="entry name" value="Rev_trsase/Diguanyl_cyclase"/>
</dbReference>
<dbReference type="Gene3D" id="3.30.70.270">
    <property type="match status" value="1"/>
</dbReference>